<dbReference type="PROSITE" id="PS00108">
    <property type="entry name" value="PROTEIN_KINASE_ST"/>
    <property type="match status" value="1"/>
</dbReference>
<dbReference type="InterPro" id="IPR008271">
    <property type="entry name" value="Ser/Thr_kinase_AS"/>
</dbReference>
<evidence type="ECO:0000256" key="1">
    <source>
        <dbReference type="ARBA" id="ARBA00022527"/>
    </source>
</evidence>
<feature type="non-terminal residue" evidence="7">
    <location>
        <position position="284"/>
    </location>
</feature>
<dbReference type="PANTHER" id="PTHR24348:SF68">
    <property type="entry name" value="SERINE_THREONINE-PROTEIN KINASE ATG1C"/>
    <property type="match status" value="1"/>
</dbReference>
<comment type="caution">
    <text evidence="7">The sequence shown here is derived from an EMBL/GenBank/DDBJ whole genome shotgun (WGS) entry which is preliminary data.</text>
</comment>
<evidence type="ECO:0000256" key="4">
    <source>
        <dbReference type="PROSITE-ProRule" id="PRU10141"/>
    </source>
</evidence>
<gene>
    <name evidence="7" type="ORF">SLOPH_1623</name>
</gene>
<dbReference type="GO" id="GO:0004674">
    <property type="term" value="F:protein serine/threonine kinase activity"/>
    <property type="evidence" value="ECO:0007669"/>
    <property type="project" value="UniProtKB-KW"/>
</dbReference>
<dbReference type="GO" id="GO:0010506">
    <property type="term" value="P:regulation of autophagy"/>
    <property type="evidence" value="ECO:0007669"/>
    <property type="project" value="InterPro"/>
</dbReference>
<dbReference type="OrthoDB" id="248923at2759"/>
<reference evidence="8" key="1">
    <citation type="journal article" date="2013" name="PLoS Genet.">
        <title>The genome of Spraguea lophii and the basis of host-microsporidian interactions.</title>
        <authorList>
            <person name="Campbell S.E."/>
            <person name="Williams T.A."/>
            <person name="Yousuf A."/>
            <person name="Soanes D.M."/>
            <person name="Paszkiewicz K.H."/>
            <person name="Williams B.A.P."/>
        </authorList>
    </citation>
    <scope>NUCLEOTIDE SEQUENCE [LARGE SCALE GENOMIC DNA]</scope>
    <source>
        <strain evidence="8">42_110</strain>
    </source>
</reference>
<keyword evidence="1 5" id="KW-0723">Serine/threonine-protein kinase</keyword>
<organism evidence="7 8">
    <name type="scientific">Spraguea lophii (strain 42_110)</name>
    <name type="common">Microsporidian parasite</name>
    <dbReference type="NCBI Taxonomy" id="1358809"/>
    <lineage>
        <taxon>Eukaryota</taxon>
        <taxon>Fungi</taxon>
        <taxon>Fungi incertae sedis</taxon>
        <taxon>Microsporidia</taxon>
        <taxon>Spragueidae</taxon>
        <taxon>Spraguea</taxon>
    </lineage>
</organism>
<keyword evidence="3 4" id="KW-0067">ATP-binding</keyword>
<dbReference type="PROSITE" id="PS00107">
    <property type="entry name" value="PROTEIN_KINASE_ATP"/>
    <property type="match status" value="1"/>
</dbReference>
<evidence type="ECO:0000313" key="8">
    <source>
        <dbReference type="Proteomes" id="UP000014978"/>
    </source>
</evidence>
<dbReference type="InParanoid" id="S7W652"/>
<keyword evidence="2 4" id="KW-0547">Nucleotide-binding</keyword>
<dbReference type="PROSITE" id="PS50011">
    <property type="entry name" value="PROTEIN_KINASE_DOM"/>
    <property type="match status" value="1"/>
</dbReference>
<feature type="domain" description="Protein kinase" evidence="6">
    <location>
        <begin position="4"/>
        <end position="261"/>
    </location>
</feature>
<dbReference type="HOGENOM" id="CLU_000288_63_23_1"/>
<dbReference type="InterPro" id="IPR045269">
    <property type="entry name" value="Atg1-like"/>
</dbReference>
<protein>
    <submittedName>
        <fullName evidence="7">Serine/Threonine protein kinase</fullName>
    </submittedName>
</protein>
<evidence type="ECO:0000256" key="5">
    <source>
        <dbReference type="RuleBase" id="RU000304"/>
    </source>
</evidence>
<keyword evidence="7" id="KW-0808">Transferase</keyword>
<dbReference type="InterPro" id="IPR001245">
    <property type="entry name" value="Ser-Thr/Tyr_kinase_cat_dom"/>
</dbReference>
<dbReference type="OMA" id="YACTVAT"/>
<dbReference type="InterPro" id="IPR011009">
    <property type="entry name" value="Kinase-like_dom_sf"/>
</dbReference>
<dbReference type="SUPFAM" id="SSF56112">
    <property type="entry name" value="Protein kinase-like (PK-like)"/>
    <property type="match status" value="1"/>
</dbReference>
<dbReference type="GO" id="GO:0005524">
    <property type="term" value="F:ATP binding"/>
    <property type="evidence" value="ECO:0007669"/>
    <property type="project" value="UniProtKB-UniRule"/>
</dbReference>
<dbReference type="GO" id="GO:0005737">
    <property type="term" value="C:cytoplasm"/>
    <property type="evidence" value="ECO:0007669"/>
    <property type="project" value="TreeGrafter"/>
</dbReference>
<sequence length="284" mass="33619">MNRYNFLEKIGNGTHGCVYLLKDTDNTLVACKSIPVKYKKNGMREVSILNKLSHRRIINLYEMVMEEERMCLIMEYIGNGSLDMLINYHMSINKISNFNIWSIFAQMIEGLSYLHKKNIIHRDIKPSNILVGIKKGPKEYFYDIKICDFGLSIFLKNKYINDGCFVGTSYYMAPEIWLKDKYDCKVDMWSLGVVLYEIVTFKKPFTGRNRTELREDIFKKEINEISECEDKFLEKLILKSLCINSRISSIELRKEEKIKYFINYHKLKQKDLKIKELKNIKFQG</sequence>
<comment type="similarity">
    <text evidence="5">Belongs to the protein kinase superfamily.</text>
</comment>
<evidence type="ECO:0000256" key="2">
    <source>
        <dbReference type="ARBA" id="ARBA00022741"/>
    </source>
</evidence>
<dbReference type="EMBL" id="ATCN01000926">
    <property type="protein sequence ID" value="EPR78231.1"/>
    <property type="molecule type" value="Genomic_DNA"/>
</dbReference>
<dbReference type="PANTHER" id="PTHR24348">
    <property type="entry name" value="SERINE/THREONINE-PROTEIN KINASE UNC-51-RELATED"/>
    <property type="match status" value="1"/>
</dbReference>
<evidence type="ECO:0000313" key="7">
    <source>
        <dbReference type="EMBL" id="EPR78231.1"/>
    </source>
</evidence>
<keyword evidence="8" id="KW-1185">Reference proteome</keyword>
<evidence type="ECO:0000256" key="3">
    <source>
        <dbReference type="ARBA" id="ARBA00022840"/>
    </source>
</evidence>
<keyword evidence="7" id="KW-0418">Kinase</keyword>
<dbReference type="Pfam" id="PF00069">
    <property type="entry name" value="Pkinase"/>
    <property type="match status" value="1"/>
</dbReference>
<dbReference type="InterPro" id="IPR017441">
    <property type="entry name" value="Protein_kinase_ATP_BS"/>
</dbReference>
<dbReference type="InterPro" id="IPR000719">
    <property type="entry name" value="Prot_kinase_dom"/>
</dbReference>
<dbReference type="PRINTS" id="PR00109">
    <property type="entry name" value="TYRKINASE"/>
</dbReference>
<name>S7W652_SPRLO</name>
<dbReference type="STRING" id="1358809.S7W652"/>
<dbReference type="VEuPathDB" id="MicrosporidiaDB:SLOPH_1623"/>
<proteinExistence type="inferred from homology"/>
<dbReference type="SMART" id="SM00220">
    <property type="entry name" value="S_TKc"/>
    <property type="match status" value="1"/>
</dbReference>
<dbReference type="Gene3D" id="1.10.510.10">
    <property type="entry name" value="Transferase(Phosphotransferase) domain 1"/>
    <property type="match status" value="1"/>
</dbReference>
<dbReference type="Proteomes" id="UP000014978">
    <property type="component" value="Unassembled WGS sequence"/>
</dbReference>
<accession>S7W652</accession>
<dbReference type="AlphaFoldDB" id="S7W652"/>
<evidence type="ECO:0000259" key="6">
    <source>
        <dbReference type="PROSITE" id="PS50011"/>
    </source>
</evidence>
<feature type="binding site" evidence="4">
    <location>
        <position position="37"/>
    </location>
    <ligand>
        <name>ATP</name>
        <dbReference type="ChEBI" id="CHEBI:30616"/>
    </ligand>
</feature>